<dbReference type="OrthoDB" id="3564961at2759"/>
<gene>
    <name evidence="2" type="ORF">EYC80_000405</name>
</gene>
<evidence type="ECO:0000313" key="3">
    <source>
        <dbReference type="Proteomes" id="UP000326757"/>
    </source>
</evidence>
<proteinExistence type="predicted"/>
<feature type="compositionally biased region" description="Polar residues" evidence="1">
    <location>
        <begin position="180"/>
        <end position="202"/>
    </location>
</feature>
<feature type="compositionally biased region" description="Pro residues" evidence="1">
    <location>
        <begin position="156"/>
        <end position="165"/>
    </location>
</feature>
<evidence type="ECO:0000313" key="2">
    <source>
        <dbReference type="EMBL" id="KAB8300179.1"/>
    </source>
</evidence>
<reference evidence="2 3" key="1">
    <citation type="submission" date="2019-06" db="EMBL/GenBank/DDBJ databases">
        <title>Genome Sequence of the Brown Rot Fungal Pathogen Monilinia laxa.</title>
        <authorList>
            <person name="De Miccolis Angelini R.M."/>
            <person name="Landi L."/>
            <person name="Abate D."/>
            <person name="Pollastro S."/>
            <person name="Romanazzi G."/>
            <person name="Faretra F."/>
        </authorList>
    </citation>
    <scope>NUCLEOTIDE SEQUENCE [LARGE SCALE GENOMIC DNA]</scope>
    <source>
        <strain evidence="2 3">Mlax316</strain>
    </source>
</reference>
<keyword evidence="3" id="KW-1185">Reference proteome</keyword>
<sequence>MSMPILKLRQREIQKVELVKEIKGEIVGLGDTESQESKMVEPVTNRIDEGTGNKIGGGTCSRYTPIQIGVCSETRSAVEHPIRQPRGPPPIEELEAKPTALFQASKNFASRARLIHAGMQSIRIPDAHTKLEFCRLNKDHQASAYSGISNRSNQSPRPPPEPLPNLPQTLPSNPEPISNRRANLTGNQPFSGSRKSITSQIDLPSPPTTPRPSRLSPPSPPPSPRSSHTSPGSQEHLISAINSSSNTIQPEHPEKDKKIAESH</sequence>
<name>A0A5N6KBM6_MONLA</name>
<feature type="compositionally biased region" description="Basic and acidic residues" evidence="1">
    <location>
        <begin position="251"/>
        <end position="263"/>
    </location>
</feature>
<feature type="compositionally biased region" description="Pro residues" evidence="1">
    <location>
        <begin position="204"/>
        <end position="224"/>
    </location>
</feature>
<organism evidence="2 3">
    <name type="scientific">Monilinia laxa</name>
    <name type="common">Brown rot fungus</name>
    <name type="synonym">Sclerotinia laxa</name>
    <dbReference type="NCBI Taxonomy" id="61186"/>
    <lineage>
        <taxon>Eukaryota</taxon>
        <taxon>Fungi</taxon>
        <taxon>Dikarya</taxon>
        <taxon>Ascomycota</taxon>
        <taxon>Pezizomycotina</taxon>
        <taxon>Leotiomycetes</taxon>
        <taxon>Helotiales</taxon>
        <taxon>Sclerotiniaceae</taxon>
        <taxon>Monilinia</taxon>
    </lineage>
</organism>
<evidence type="ECO:0000256" key="1">
    <source>
        <dbReference type="SAM" id="MobiDB-lite"/>
    </source>
</evidence>
<protein>
    <submittedName>
        <fullName evidence="2">Uncharacterized protein</fullName>
    </submittedName>
</protein>
<comment type="caution">
    <text evidence="2">The sequence shown here is derived from an EMBL/GenBank/DDBJ whole genome shotgun (WGS) entry which is preliminary data.</text>
</comment>
<dbReference type="EMBL" id="VIGI01000005">
    <property type="protein sequence ID" value="KAB8300179.1"/>
    <property type="molecule type" value="Genomic_DNA"/>
</dbReference>
<dbReference type="Proteomes" id="UP000326757">
    <property type="component" value="Unassembled WGS sequence"/>
</dbReference>
<dbReference type="AlphaFoldDB" id="A0A5N6KBM6"/>
<accession>A0A5N6KBM6</accession>
<feature type="region of interest" description="Disordered" evidence="1">
    <location>
        <begin position="146"/>
        <end position="263"/>
    </location>
</feature>
<feature type="compositionally biased region" description="Polar residues" evidence="1">
    <location>
        <begin position="240"/>
        <end position="249"/>
    </location>
</feature>